<evidence type="ECO:0000313" key="7">
    <source>
        <dbReference type="EMBL" id="MFB9732298.1"/>
    </source>
</evidence>
<dbReference type="PROSITE" id="PS50966">
    <property type="entry name" value="ZF_SWIM"/>
    <property type="match status" value="1"/>
</dbReference>
<dbReference type="InterPro" id="IPR038718">
    <property type="entry name" value="SNF2-like_sf"/>
</dbReference>
<dbReference type="InterPro" id="IPR007527">
    <property type="entry name" value="Znf_SWIM"/>
</dbReference>
<evidence type="ECO:0000259" key="4">
    <source>
        <dbReference type="PROSITE" id="PS50966"/>
    </source>
</evidence>
<proteinExistence type="predicted"/>
<feature type="domain" description="SWIM-type" evidence="4">
    <location>
        <begin position="63"/>
        <end position="99"/>
    </location>
</feature>
<dbReference type="SMART" id="SM00490">
    <property type="entry name" value="HELICc"/>
    <property type="match status" value="1"/>
</dbReference>
<dbReference type="SMART" id="SM00487">
    <property type="entry name" value="DEXDc"/>
    <property type="match status" value="1"/>
</dbReference>
<dbReference type="CDD" id="cd18793">
    <property type="entry name" value="SF2_C_SNF"/>
    <property type="match status" value="1"/>
</dbReference>
<dbReference type="InterPro" id="IPR027417">
    <property type="entry name" value="P-loop_NTPase"/>
</dbReference>
<evidence type="ECO:0000259" key="6">
    <source>
        <dbReference type="PROSITE" id="PS51194"/>
    </source>
</evidence>
<dbReference type="PROSITE" id="PS51194">
    <property type="entry name" value="HELICASE_CTER"/>
    <property type="match status" value="1"/>
</dbReference>
<comment type="caution">
    <text evidence="7">The sequence shown here is derived from an EMBL/GenBank/DDBJ whole genome shotgun (WGS) entry which is preliminary data.</text>
</comment>
<evidence type="ECO:0000256" key="3">
    <source>
        <dbReference type="SAM" id="MobiDB-lite"/>
    </source>
</evidence>
<gene>
    <name evidence="7" type="ORF">ACFFN0_09600</name>
</gene>
<organism evidence="7 8">
    <name type="scientific">Ornithinimicrobium kibberense</name>
    <dbReference type="NCBI Taxonomy" id="282060"/>
    <lineage>
        <taxon>Bacteria</taxon>
        <taxon>Bacillati</taxon>
        <taxon>Actinomycetota</taxon>
        <taxon>Actinomycetes</taxon>
        <taxon>Micrococcales</taxon>
        <taxon>Ornithinimicrobiaceae</taxon>
        <taxon>Ornithinimicrobium</taxon>
    </lineage>
</organism>
<keyword evidence="2" id="KW-0863">Zinc-finger</keyword>
<dbReference type="InterPro" id="IPR000330">
    <property type="entry name" value="SNF2_N"/>
</dbReference>
<dbReference type="RefSeq" id="WP_202876626.1">
    <property type="nucleotide sequence ID" value="NZ_JBHMAX010000017.1"/>
</dbReference>
<dbReference type="InterPro" id="IPR014001">
    <property type="entry name" value="Helicase_ATP-bd"/>
</dbReference>
<sequence length="1124" mass="122773">MATDLTPARWVLELSRDGLVRDVGVVTLSRAEGYAASDRVRTLVAGPRGQLLATVSGSARGLYQTIVEPDDGSGAWFGRCSCPVVVDCKHAVAVLLVAARRLREQGADTDRHDWERALAPVVRAPAAGGGGDGEGPKDATHRLGLELSLPSGRDVWDQAPRLVVRPVRRSLRGGGRWARSGVTWRDLSSPWASPGVEPVHRAAVSQLHVAAQGLSYRHYSATELSLGDVGPLAWPVLERCLRVGVELVPGAGLTAVELGEGSAEVVLDVRRDDDGRLTLAPRLLVEGDGDDASDEGDDTDDVRLLPLGRPAHGIGRVDADGRLRLWPVRTSIPELLLPLLERDRPVEVPPEDVDRFRTLYFPHLSRAVPVRSPDGSATDLRPARPVLLLELTPGEDHRLDLAWNFLYRTEPDGGGERGGTDGEGQDGTGGVVLPLRRSPADGPRAVDAEDRILAEVGDLLSAAMPVLVDPWGYPPRPEPRTLAGRDTALFVTAVLPTLEDHDDVVVRVEGQLPDYAEAQDAPVVTFGTSEVEDDDGGQDWFDLHVTVTVDGIPVPFEELFAALVRGDAVMMLPSGTWFSLDTPELQQLRRLIEEARALADADGPDAVRLTRYQAGLWEELVELGVVGEQAQRWRDSVEALRHLGDADRGTAQVPGSLAATLRDYQLQGFRWLSTLWDARLGGILADDMGLGKTLQVLATVLRAEERGDLAEGPVLVVAPTSVVATWEAEARRFAPGLRTTAVTSTRRRRGGPLADAVGSADLVVTSYTLLRLEAADYRALPWSGVVLDEAQFVKNHRSVTYRAVRELGSPRTFVLTGTPLENSVMDLWSMTSLAAPGLFGGPEAFTEHYRRPIEQGRSPEALDRLRRRVRPFLLRRTKDEVATELPERIEQVLPVPLHPTHQKIYDRHLQRERQRVLGLLEDLDRNRMAVFRALTMLRQLALDPGLVDEQHAGAATSAKVAVLVDQVRELAAEGHRALVFSSFTGYLGLVREALTEAGIGTSYLDGRTRDRPARIAAFREGDDPVFLISLKAGGVGLTLTEADYVFVLDPWWNPAAEAQAVDRAHRIGQTRPVNVYRLVSTGTIEEKVVALQERKRDLFRTVVDAGEFRSGTITAEDIRGLLER</sequence>
<dbReference type="PANTHER" id="PTHR10799">
    <property type="entry name" value="SNF2/RAD54 HELICASE FAMILY"/>
    <property type="match status" value="1"/>
</dbReference>
<dbReference type="PROSITE" id="PS51192">
    <property type="entry name" value="HELICASE_ATP_BIND_1"/>
    <property type="match status" value="1"/>
</dbReference>
<feature type="compositionally biased region" description="Gly residues" evidence="3">
    <location>
        <begin position="421"/>
        <end position="430"/>
    </location>
</feature>
<protein>
    <submittedName>
        <fullName evidence="7">SNF2-related protein</fullName>
    </submittedName>
</protein>
<feature type="domain" description="Helicase ATP-binding" evidence="5">
    <location>
        <begin position="673"/>
        <end position="837"/>
    </location>
</feature>
<keyword evidence="2" id="KW-0862">Zinc</keyword>
<evidence type="ECO:0000259" key="5">
    <source>
        <dbReference type="PROSITE" id="PS51192"/>
    </source>
</evidence>
<evidence type="ECO:0000256" key="2">
    <source>
        <dbReference type="PROSITE-ProRule" id="PRU00325"/>
    </source>
</evidence>
<keyword evidence="8" id="KW-1185">Reference proteome</keyword>
<accession>A0ABV5V3L3</accession>
<reference evidence="7 8" key="1">
    <citation type="submission" date="2024-09" db="EMBL/GenBank/DDBJ databases">
        <authorList>
            <person name="Sun Q."/>
            <person name="Mori K."/>
        </authorList>
    </citation>
    <scope>NUCLEOTIDE SEQUENCE [LARGE SCALE GENOMIC DNA]</scope>
    <source>
        <strain evidence="7 8">JCM 12763</strain>
    </source>
</reference>
<keyword evidence="1" id="KW-0378">Hydrolase</keyword>
<dbReference type="Gene3D" id="3.40.50.300">
    <property type="entry name" value="P-loop containing nucleotide triphosphate hydrolases"/>
    <property type="match status" value="1"/>
</dbReference>
<keyword evidence="2" id="KW-0479">Metal-binding</keyword>
<dbReference type="CDD" id="cd18012">
    <property type="entry name" value="DEXQc_arch_SWI2_SNF2"/>
    <property type="match status" value="1"/>
</dbReference>
<name>A0ABV5V3L3_9MICO</name>
<dbReference type="Pfam" id="PF00271">
    <property type="entry name" value="Helicase_C"/>
    <property type="match status" value="1"/>
</dbReference>
<dbReference type="InterPro" id="IPR049730">
    <property type="entry name" value="SNF2/RAD54-like_C"/>
</dbReference>
<feature type="domain" description="Helicase C-terminal" evidence="6">
    <location>
        <begin position="962"/>
        <end position="1114"/>
    </location>
</feature>
<dbReference type="Gene3D" id="3.40.50.10810">
    <property type="entry name" value="Tandem AAA-ATPase domain"/>
    <property type="match status" value="1"/>
</dbReference>
<feature type="region of interest" description="Disordered" evidence="3">
    <location>
        <begin position="412"/>
        <end position="444"/>
    </location>
</feature>
<dbReference type="InterPro" id="IPR001650">
    <property type="entry name" value="Helicase_C-like"/>
</dbReference>
<dbReference type="SUPFAM" id="SSF52540">
    <property type="entry name" value="P-loop containing nucleoside triphosphate hydrolases"/>
    <property type="match status" value="2"/>
</dbReference>
<dbReference type="Pfam" id="PF00176">
    <property type="entry name" value="SNF2-rel_dom"/>
    <property type="match status" value="1"/>
</dbReference>
<dbReference type="EMBL" id="JBHMAX010000017">
    <property type="protein sequence ID" value="MFB9732298.1"/>
    <property type="molecule type" value="Genomic_DNA"/>
</dbReference>
<dbReference type="Proteomes" id="UP001589613">
    <property type="component" value="Unassembled WGS sequence"/>
</dbReference>
<evidence type="ECO:0000256" key="1">
    <source>
        <dbReference type="ARBA" id="ARBA00022801"/>
    </source>
</evidence>
<evidence type="ECO:0000313" key="8">
    <source>
        <dbReference type="Proteomes" id="UP001589613"/>
    </source>
</evidence>